<name>A0A9J5WSM4_SOLCO</name>
<dbReference type="EMBL" id="JACXVP010000010">
    <property type="protein sequence ID" value="KAG5578698.1"/>
    <property type="molecule type" value="Genomic_DNA"/>
</dbReference>
<comment type="caution">
    <text evidence="1">The sequence shown here is derived from an EMBL/GenBank/DDBJ whole genome shotgun (WGS) entry which is preliminary data.</text>
</comment>
<gene>
    <name evidence="1" type="ORF">H5410_049325</name>
</gene>
<dbReference type="Proteomes" id="UP000824120">
    <property type="component" value="Chromosome 10"/>
</dbReference>
<accession>A0A9J5WSM4</accession>
<dbReference type="AlphaFoldDB" id="A0A9J5WSM4"/>
<proteinExistence type="predicted"/>
<organism evidence="1 2">
    <name type="scientific">Solanum commersonii</name>
    <name type="common">Commerson's wild potato</name>
    <name type="synonym">Commerson's nightshade</name>
    <dbReference type="NCBI Taxonomy" id="4109"/>
    <lineage>
        <taxon>Eukaryota</taxon>
        <taxon>Viridiplantae</taxon>
        <taxon>Streptophyta</taxon>
        <taxon>Embryophyta</taxon>
        <taxon>Tracheophyta</taxon>
        <taxon>Spermatophyta</taxon>
        <taxon>Magnoliopsida</taxon>
        <taxon>eudicotyledons</taxon>
        <taxon>Gunneridae</taxon>
        <taxon>Pentapetalae</taxon>
        <taxon>asterids</taxon>
        <taxon>lamiids</taxon>
        <taxon>Solanales</taxon>
        <taxon>Solanaceae</taxon>
        <taxon>Solanoideae</taxon>
        <taxon>Solaneae</taxon>
        <taxon>Solanum</taxon>
    </lineage>
</organism>
<keyword evidence="2" id="KW-1185">Reference proteome</keyword>
<sequence length="157" mass="18620">MEYVCCHSQNSPFTRSNKPQRRASWSTWRKRPIYKDKRTTGQSMAFYGDPEFRCYFTKNLHGPPLRPSLCSQLVYTSMTFHGDTEFRRHFFQKFTWTSIKTLAMEPIGLHGQNGPFIRSNESRSRYGARLSPQPKRLIYNVKRSKEQSTRFYGDPEF</sequence>
<evidence type="ECO:0000313" key="1">
    <source>
        <dbReference type="EMBL" id="KAG5578698.1"/>
    </source>
</evidence>
<evidence type="ECO:0000313" key="2">
    <source>
        <dbReference type="Proteomes" id="UP000824120"/>
    </source>
</evidence>
<protein>
    <submittedName>
        <fullName evidence="1">Uncharacterized protein</fullName>
    </submittedName>
</protein>
<reference evidence="1 2" key="1">
    <citation type="submission" date="2020-09" db="EMBL/GenBank/DDBJ databases">
        <title>De no assembly of potato wild relative species, Solanum commersonii.</title>
        <authorList>
            <person name="Cho K."/>
        </authorList>
    </citation>
    <scope>NUCLEOTIDE SEQUENCE [LARGE SCALE GENOMIC DNA]</scope>
    <source>
        <strain evidence="1">LZ3.2</strain>
        <tissue evidence="1">Leaf</tissue>
    </source>
</reference>